<reference evidence="7" key="1">
    <citation type="journal article" date="2023" name="G3 (Bethesda)">
        <title>Whole genome assemblies of Zophobas morio and Tenebrio molitor.</title>
        <authorList>
            <person name="Kaur S."/>
            <person name="Stinson S.A."/>
            <person name="diCenzo G.C."/>
        </authorList>
    </citation>
    <scope>NUCLEOTIDE SEQUENCE</scope>
    <source>
        <strain evidence="7">QUZm001</strain>
    </source>
</reference>
<evidence type="ECO:0000256" key="5">
    <source>
        <dbReference type="ARBA" id="ARBA00023136"/>
    </source>
</evidence>
<dbReference type="InterPro" id="IPR036539">
    <property type="entry name" value="Cyt_c_oxidase_su7a_sf"/>
</dbReference>
<dbReference type="PANTHER" id="PTHR10510:SF11">
    <property type="entry name" value="CYTOCHROME C OXIDASE SUBUNIT 7A, MITOCHONDRIAL"/>
    <property type="match status" value="1"/>
</dbReference>
<dbReference type="Gene3D" id="4.10.91.10">
    <property type="entry name" value="Cytochrome c oxidase, subunit VIIa"/>
    <property type="match status" value="1"/>
</dbReference>
<keyword evidence="4" id="KW-0496">Mitochondrion</keyword>
<organism evidence="7 8">
    <name type="scientific">Zophobas morio</name>
    <dbReference type="NCBI Taxonomy" id="2755281"/>
    <lineage>
        <taxon>Eukaryota</taxon>
        <taxon>Metazoa</taxon>
        <taxon>Ecdysozoa</taxon>
        <taxon>Arthropoda</taxon>
        <taxon>Hexapoda</taxon>
        <taxon>Insecta</taxon>
        <taxon>Pterygota</taxon>
        <taxon>Neoptera</taxon>
        <taxon>Endopterygota</taxon>
        <taxon>Coleoptera</taxon>
        <taxon>Polyphaga</taxon>
        <taxon>Cucujiformia</taxon>
        <taxon>Tenebrionidae</taxon>
        <taxon>Zophobas</taxon>
    </lineage>
</organism>
<proteinExistence type="inferred from homology"/>
<comment type="caution">
    <text evidence="7">The sequence shown here is derived from an EMBL/GenBank/DDBJ whole genome shotgun (WGS) entry which is preliminary data.</text>
</comment>
<keyword evidence="3" id="KW-0999">Mitochondrion inner membrane</keyword>
<dbReference type="GO" id="GO:0045277">
    <property type="term" value="C:respiratory chain complex IV"/>
    <property type="evidence" value="ECO:0007669"/>
    <property type="project" value="InterPro"/>
</dbReference>
<name>A0AA38MRX6_9CUCU</name>
<dbReference type="SUPFAM" id="SSF81419">
    <property type="entry name" value="Mitochondrial cytochrome c oxidase subunit VIIa"/>
    <property type="match status" value="1"/>
</dbReference>
<dbReference type="InterPro" id="IPR003177">
    <property type="entry name" value="Cytc_oxidase_su7a_met"/>
</dbReference>
<keyword evidence="8" id="KW-1185">Reference proteome</keyword>
<comment type="subcellular location">
    <subcellularLocation>
        <location evidence="1">Mitochondrion inner membrane</location>
    </subcellularLocation>
</comment>
<evidence type="ECO:0000256" key="1">
    <source>
        <dbReference type="ARBA" id="ARBA00004273"/>
    </source>
</evidence>
<accession>A0AA38MRX6</accession>
<dbReference type="EMBL" id="JALNTZ010000001">
    <property type="protein sequence ID" value="KAJ3665991.1"/>
    <property type="molecule type" value="Genomic_DNA"/>
</dbReference>
<sequence>MNHSKRTFVLAQMAVRHFSRTAPQNAETVTPKFQRLKEVQKKFGAEDNVPVYLKGGLFDKLLYQATVIVTLAGLGLSFQTFYDLTKK</sequence>
<protein>
    <submittedName>
        <fullName evidence="7">Uncharacterized protein</fullName>
    </submittedName>
</protein>
<evidence type="ECO:0000256" key="6">
    <source>
        <dbReference type="SAM" id="Phobius"/>
    </source>
</evidence>
<evidence type="ECO:0000256" key="2">
    <source>
        <dbReference type="ARBA" id="ARBA00009331"/>
    </source>
</evidence>
<dbReference type="GO" id="GO:0005743">
    <property type="term" value="C:mitochondrial inner membrane"/>
    <property type="evidence" value="ECO:0007669"/>
    <property type="project" value="UniProtKB-SubCell"/>
</dbReference>
<keyword evidence="5 6" id="KW-0472">Membrane</keyword>
<dbReference type="GO" id="GO:0097250">
    <property type="term" value="P:mitochondrial respirasome assembly"/>
    <property type="evidence" value="ECO:0007669"/>
    <property type="project" value="TreeGrafter"/>
</dbReference>
<evidence type="ECO:0000313" key="7">
    <source>
        <dbReference type="EMBL" id="KAJ3665991.1"/>
    </source>
</evidence>
<gene>
    <name evidence="7" type="ORF">Zmor_001453</name>
</gene>
<comment type="similarity">
    <text evidence="2">Belongs to the cytochrome c oxidase VIIa family.</text>
</comment>
<dbReference type="GO" id="GO:0006123">
    <property type="term" value="P:mitochondrial electron transport, cytochrome c to oxygen"/>
    <property type="evidence" value="ECO:0007669"/>
    <property type="project" value="InterPro"/>
</dbReference>
<keyword evidence="6" id="KW-0812">Transmembrane</keyword>
<keyword evidence="6" id="KW-1133">Transmembrane helix</keyword>
<evidence type="ECO:0000256" key="4">
    <source>
        <dbReference type="ARBA" id="ARBA00023128"/>
    </source>
</evidence>
<dbReference type="AlphaFoldDB" id="A0AA38MRX6"/>
<dbReference type="GO" id="GO:0002082">
    <property type="term" value="P:regulation of oxidative phosphorylation"/>
    <property type="evidence" value="ECO:0007669"/>
    <property type="project" value="TreeGrafter"/>
</dbReference>
<dbReference type="Proteomes" id="UP001168821">
    <property type="component" value="Unassembled WGS sequence"/>
</dbReference>
<feature type="transmembrane region" description="Helical" evidence="6">
    <location>
        <begin position="61"/>
        <end position="82"/>
    </location>
</feature>
<dbReference type="PANTHER" id="PTHR10510">
    <property type="entry name" value="CYTOCHROME C OXIDASE POLYPEPTIDE 7A"/>
    <property type="match status" value="1"/>
</dbReference>
<evidence type="ECO:0000256" key="3">
    <source>
        <dbReference type="ARBA" id="ARBA00022792"/>
    </source>
</evidence>
<evidence type="ECO:0000313" key="8">
    <source>
        <dbReference type="Proteomes" id="UP001168821"/>
    </source>
</evidence>